<dbReference type="AlphaFoldDB" id="A0A9K3D178"/>
<evidence type="ECO:0000313" key="2">
    <source>
        <dbReference type="Proteomes" id="UP000265618"/>
    </source>
</evidence>
<evidence type="ECO:0000313" key="1">
    <source>
        <dbReference type="EMBL" id="GIQ86822.1"/>
    </source>
</evidence>
<comment type="caution">
    <text evidence="1">The sequence shown here is derived from an EMBL/GenBank/DDBJ whole genome shotgun (WGS) entry which is preliminary data.</text>
</comment>
<protein>
    <submittedName>
        <fullName evidence="1">Uncharacterized protein</fullName>
    </submittedName>
</protein>
<proteinExistence type="predicted"/>
<sequence length="170" mass="18425">MTRPLSKTVRAPIPSRVTKHVQSASALDLSTQECNEAAALAKSVFRQRPRLWGCCQSVVYTQGDAIDDGRFPLTGELDGMEAEECYGYVAKFNSGKERDNTCGACKAACMLLPDLEDTIRASFVAEMGSYRCREIKKAKDPKCSCDACVALGSRVLAKLATPLMDSAGME</sequence>
<name>A0A9K3D178_9EUKA</name>
<keyword evidence="2" id="KW-1185">Reference proteome</keyword>
<organism evidence="1 2">
    <name type="scientific">Kipferlia bialata</name>
    <dbReference type="NCBI Taxonomy" id="797122"/>
    <lineage>
        <taxon>Eukaryota</taxon>
        <taxon>Metamonada</taxon>
        <taxon>Carpediemonas-like organisms</taxon>
        <taxon>Kipferlia</taxon>
    </lineage>
</organism>
<reference evidence="1 2" key="1">
    <citation type="journal article" date="2018" name="PLoS ONE">
        <title>The draft genome of Kipferlia bialata reveals reductive genome evolution in fornicate parasites.</title>
        <authorList>
            <person name="Tanifuji G."/>
            <person name="Takabayashi S."/>
            <person name="Kume K."/>
            <person name="Takagi M."/>
            <person name="Nakayama T."/>
            <person name="Kamikawa R."/>
            <person name="Inagaki Y."/>
            <person name="Hashimoto T."/>
        </authorList>
    </citation>
    <scope>NUCLEOTIDE SEQUENCE [LARGE SCALE GENOMIC DNA]</scope>
    <source>
        <strain evidence="1">NY0173</strain>
    </source>
</reference>
<accession>A0A9K3D178</accession>
<dbReference type="Proteomes" id="UP000265618">
    <property type="component" value="Unassembled WGS sequence"/>
</dbReference>
<gene>
    <name evidence="1" type="ORF">KIPB_008747</name>
</gene>
<dbReference type="EMBL" id="BDIP01002783">
    <property type="protein sequence ID" value="GIQ86822.1"/>
    <property type="molecule type" value="Genomic_DNA"/>
</dbReference>